<accession>A0A178LC46</accession>
<name>A0A178LC46_9PSED</name>
<dbReference type="Proteomes" id="UP000078356">
    <property type="component" value="Unassembled WGS sequence"/>
</dbReference>
<proteinExistence type="predicted"/>
<evidence type="ECO:0000313" key="2">
    <source>
        <dbReference type="Proteomes" id="UP000078356"/>
    </source>
</evidence>
<organism evidence="1 2">
    <name type="scientific">Pseudomonas oryzihabitans</name>
    <dbReference type="NCBI Taxonomy" id="47885"/>
    <lineage>
        <taxon>Bacteria</taxon>
        <taxon>Pseudomonadati</taxon>
        <taxon>Pseudomonadota</taxon>
        <taxon>Gammaproteobacteria</taxon>
        <taxon>Pseudomonadales</taxon>
        <taxon>Pseudomonadaceae</taxon>
        <taxon>Pseudomonas</taxon>
    </lineage>
</organism>
<sequence>MGFASAIVGNGVEFGDERSAVVLRGLAVTVFGWHGGLLAVAETGDRVGCFLVMDFTLGGWP</sequence>
<dbReference type="AlphaFoldDB" id="A0A178LC46"/>
<comment type="caution">
    <text evidence="1">The sequence shown here is derived from an EMBL/GenBank/DDBJ whole genome shotgun (WGS) entry which is preliminary data.</text>
</comment>
<protein>
    <submittedName>
        <fullName evidence="1">Uncharacterized protein</fullName>
    </submittedName>
</protein>
<gene>
    <name evidence="1" type="ORF">A4V15_21035</name>
</gene>
<reference evidence="1 2" key="1">
    <citation type="submission" date="2016-04" db="EMBL/GenBank/DDBJ databases">
        <title>Draft Genome Sequences of Staphylococcus capitis Strain H36, S. capitis Strain H65, S. cohnii Strain H62, S. hominis Strain H69, Mycobacterium iranicum Strain H39, Plantibacter sp. Strain H53, Pseudomonas oryzihabitans Strain H72, and Microbacterium sp. Strain H83, isolated from residential settings.</title>
        <authorList>
            <person name="Lymperopoulou D."/>
            <person name="Adams R.I."/>
            <person name="Lindow S."/>
            <person name="Coil D.A."/>
            <person name="Jospin G."/>
            <person name="Eisen J.A."/>
        </authorList>
    </citation>
    <scope>NUCLEOTIDE SEQUENCE [LARGE SCALE GENOMIC DNA]</scope>
    <source>
        <strain evidence="1 2">H72</strain>
    </source>
</reference>
<evidence type="ECO:0000313" key="1">
    <source>
        <dbReference type="EMBL" id="OAN28029.1"/>
    </source>
</evidence>
<dbReference type="EMBL" id="LWCR01000025">
    <property type="protein sequence ID" value="OAN28029.1"/>
    <property type="molecule type" value="Genomic_DNA"/>
</dbReference>